<feature type="transmembrane region" description="Helical" evidence="1">
    <location>
        <begin position="69"/>
        <end position="87"/>
    </location>
</feature>
<feature type="transmembrane region" description="Helical" evidence="1">
    <location>
        <begin position="117"/>
        <end position="141"/>
    </location>
</feature>
<feature type="transmembrane region" description="Helical" evidence="1">
    <location>
        <begin position="20"/>
        <end position="37"/>
    </location>
</feature>
<comment type="caution">
    <text evidence="2">The sequence shown here is derived from an EMBL/GenBank/DDBJ whole genome shotgun (WGS) entry which is preliminary data.</text>
</comment>
<gene>
    <name evidence="2" type="ORF">COT69_00355</name>
</gene>
<name>A0A2H0WMK1_UNCKA</name>
<evidence type="ECO:0000313" key="3">
    <source>
        <dbReference type="Proteomes" id="UP000230787"/>
    </source>
</evidence>
<dbReference type="EMBL" id="PEZN01000005">
    <property type="protein sequence ID" value="PIS13129.1"/>
    <property type="molecule type" value="Genomic_DNA"/>
</dbReference>
<keyword evidence="1" id="KW-0472">Membrane</keyword>
<keyword evidence="1" id="KW-1133">Transmembrane helix</keyword>
<sequence length="197" mass="22500">MYKNLPSKSKTLTKLIDKAILPAIVLTFSKIISLIIVNQKFRLNWQVGTSGIIYTSKSDFVLANTYSSLFMYFSIMAGLLLLLIKAVRWHSTHIDPKVSARLHFRKLDFLVTESLDLYLNTVIWLGYSWLATALMLIQSYYNLILPWVSYIALFVSITATIFVLLDIEREFGGNAFDKVCKRESISFLDLGRILKSG</sequence>
<proteinExistence type="predicted"/>
<feature type="transmembrane region" description="Helical" evidence="1">
    <location>
        <begin position="147"/>
        <end position="165"/>
    </location>
</feature>
<keyword evidence="1" id="KW-0812">Transmembrane</keyword>
<reference evidence="3" key="1">
    <citation type="submission" date="2017-09" db="EMBL/GenBank/DDBJ databases">
        <title>Depth-based differentiation of microbial function through sediment-hosted aquifers and enrichment of novel symbionts in the deep terrestrial subsurface.</title>
        <authorList>
            <person name="Probst A.J."/>
            <person name="Ladd B."/>
            <person name="Jarett J.K."/>
            <person name="Geller-Mcgrath D.E."/>
            <person name="Sieber C.M.K."/>
            <person name="Emerson J.B."/>
            <person name="Anantharaman K."/>
            <person name="Thomas B.C."/>
            <person name="Malmstrom R."/>
            <person name="Stieglmeier M."/>
            <person name="Klingl A."/>
            <person name="Woyke T."/>
            <person name="Ryan C.M."/>
            <person name="Banfield J.F."/>
        </authorList>
    </citation>
    <scope>NUCLEOTIDE SEQUENCE [LARGE SCALE GENOMIC DNA]</scope>
</reference>
<organism evidence="2 3">
    <name type="scientific">candidate division WWE3 bacterium CG09_land_8_20_14_0_10_39_24</name>
    <dbReference type="NCBI Taxonomy" id="1975088"/>
    <lineage>
        <taxon>Bacteria</taxon>
        <taxon>Katanobacteria</taxon>
    </lineage>
</organism>
<evidence type="ECO:0000256" key="1">
    <source>
        <dbReference type="SAM" id="Phobius"/>
    </source>
</evidence>
<evidence type="ECO:0000313" key="2">
    <source>
        <dbReference type="EMBL" id="PIS13129.1"/>
    </source>
</evidence>
<accession>A0A2H0WMK1</accession>
<dbReference type="Proteomes" id="UP000230787">
    <property type="component" value="Unassembled WGS sequence"/>
</dbReference>
<dbReference type="AlphaFoldDB" id="A0A2H0WMK1"/>
<protein>
    <submittedName>
        <fullName evidence="2">Uncharacterized protein</fullName>
    </submittedName>
</protein>